<proteinExistence type="predicted"/>
<organism evidence="2 3">
    <name type="scientific">Salinisphaera japonica YTM-1</name>
    <dbReference type="NCBI Taxonomy" id="1209778"/>
    <lineage>
        <taxon>Bacteria</taxon>
        <taxon>Pseudomonadati</taxon>
        <taxon>Pseudomonadota</taxon>
        <taxon>Gammaproteobacteria</taxon>
        <taxon>Salinisphaerales</taxon>
        <taxon>Salinisphaeraceae</taxon>
        <taxon>Salinisphaera</taxon>
    </lineage>
</organism>
<reference evidence="2 3" key="1">
    <citation type="submission" date="2013-10" db="EMBL/GenBank/DDBJ databases">
        <title>Salinisphaera japonica YTM-1 Genome Sequencing.</title>
        <authorList>
            <person name="Lai Q."/>
            <person name="Li C."/>
            <person name="Shao Z."/>
        </authorList>
    </citation>
    <scope>NUCLEOTIDE SEQUENCE [LARGE SCALE GENOMIC DNA]</scope>
    <source>
        <strain evidence="2 3">YTM-1</strain>
    </source>
</reference>
<keyword evidence="3" id="KW-1185">Reference proteome</keyword>
<comment type="caution">
    <text evidence="2">The sequence shown here is derived from an EMBL/GenBank/DDBJ whole genome shotgun (WGS) entry which is preliminary data.</text>
</comment>
<dbReference type="InterPro" id="IPR003615">
    <property type="entry name" value="HNH_nuc"/>
</dbReference>
<dbReference type="RefSeq" id="WP_123657204.1">
    <property type="nucleotide sequence ID" value="NZ_AYKG01000006.1"/>
</dbReference>
<dbReference type="SMART" id="SM00507">
    <property type="entry name" value="HNHc"/>
    <property type="match status" value="1"/>
</dbReference>
<accession>A0A423Q013</accession>
<evidence type="ECO:0000259" key="1">
    <source>
        <dbReference type="SMART" id="SM00507"/>
    </source>
</evidence>
<evidence type="ECO:0000313" key="3">
    <source>
        <dbReference type="Proteomes" id="UP000285310"/>
    </source>
</evidence>
<dbReference type="OrthoDB" id="9815372at2"/>
<dbReference type="InParanoid" id="A0A423Q013"/>
<sequence length="366" mass="41326">MKIRVDFDALWRSVEMMGASDRDFRFSAVNKGELAIDAELERGIEVDLDNLETTSGLLSYQGRQVLLYIPDQGRRISEVLESPEKGKKFHVAECNTLDAMRSRGRFERYVVTNDMSGVFSVSGTDPVAGYQEGKAELCVCKNCLKFLNYQGYQKGGPGKSSIFEGFTLERFFKTYSTRFRSLPSRFTDRGGGYSEDWQQISQSFRAKRDWTCENCLVNLADERRLLHTHHVDGNKRNNESSNLKALCVDCHRKQPMHGTMMIKNNDMATIQRRRKQQGVLADSGSWDEVLDLIDSAYEGVALKLLREGHPAPEVAADILDGDKGVILTPELSWPAKKRAIVDTGAQVQLLETAGWRAQLVTQVLQR</sequence>
<dbReference type="Proteomes" id="UP000285310">
    <property type="component" value="Unassembled WGS sequence"/>
</dbReference>
<feature type="domain" description="HNH nuclease" evidence="1">
    <location>
        <begin position="200"/>
        <end position="252"/>
    </location>
</feature>
<dbReference type="EMBL" id="AYKG01000006">
    <property type="protein sequence ID" value="ROO31328.1"/>
    <property type="molecule type" value="Genomic_DNA"/>
</dbReference>
<dbReference type="AlphaFoldDB" id="A0A423Q013"/>
<protein>
    <recommendedName>
        <fullName evidence="1">HNH nuclease domain-containing protein</fullName>
    </recommendedName>
</protein>
<evidence type="ECO:0000313" key="2">
    <source>
        <dbReference type="EMBL" id="ROO31328.1"/>
    </source>
</evidence>
<name>A0A423Q013_9GAMM</name>
<gene>
    <name evidence="2" type="ORF">SAJA_03235</name>
</gene>
<dbReference type="CDD" id="cd00085">
    <property type="entry name" value="HNHc"/>
    <property type="match status" value="1"/>
</dbReference>